<sequence>MDVRWLWIFLDVPTPADELWQFWADATGTQVVDVRGAGGEFATLAPPAGDPWVKLQAVGDDGGVHLDLDVEDPSAAALFAIGLGAREVFRYPGDGYVVLRSPGGFVFCLTTWHGAARQERGGAVLLDQLCLDIPADQWEAECAFWGALMGIEPVTGSMNQFRVLPRPRHLPVRILLQRNDTEGGVVTGHPDLACADRARTRAEHEGLGARHTAEWTHWSVMTAPGGQVYCLTDRRPATGTL</sequence>
<evidence type="ECO:0000259" key="1">
    <source>
        <dbReference type="Pfam" id="PF18029"/>
    </source>
</evidence>
<comment type="caution">
    <text evidence="2">The sequence shown here is derived from an EMBL/GenBank/DDBJ whole genome shotgun (WGS) entry which is preliminary data.</text>
</comment>
<evidence type="ECO:0000313" key="3">
    <source>
        <dbReference type="Proteomes" id="UP001499938"/>
    </source>
</evidence>
<dbReference type="SUPFAM" id="SSF54593">
    <property type="entry name" value="Glyoxalase/Bleomycin resistance protein/Dihydroxybiphenyl dioxygenase"/>
    <property type="match status" value="1"/>
</dbReference>
<dbReference type="Gene3D" id="3.10.180.10">
    <property type="entry name" value="2,3-Dihydroxybiphenyl 1,2-Dioxygenase, domain 1"/>
    <property type="match status" value="2"/>
</dbReference>
<protein>
    <recommendedName>
        <fullName evidence="1">Glyoxalase-like domain-containing protein</fullName>
    </recommendedName>
</protein>
<proteinExistence type="predicted"/>
<dbReference type="Proteomes" id="UP001499938">
    <property type="component" value="Unassembled WGS sequence"/>
</dbReference>
<name>A0ABN2LA76_9MICO</name>
<dbReference type="EMBL" id="BAAAPO010000006">
    <property type="protein sequence ID" value="GAA1781113.1"/>
    <property type="molecule type" value="Genomic_DNA"/>
</dbReference>
<keyword evidence="3" id="KW-1185">Reference proteome</keyword>
<dbReference type="Pfam" id="PF18029">
    <property type="entry name" value="Glyoxalase_6"/>
    <property type="match status" value="2"/>
</dbReference>
<dbReference type="InterPro" id="IPR041581">
    <property type="entry name" value="Glyoxalase_6"/>
</dbReference>
<accession>A0ABN2LA76</accession>
<dbReference type="RefSeq" id="WP_344080267.1">
    <property type="nucleotide sequence ID" value="NZ_BAAAPO010000006.1"/>
</dbReference>
<gene>
    <name evidence="2" type="ORF">GCM10009811_03100</name>
</gene>
<dbReference type="InterPro" id="IPR029068">
    <property type="entry name" value="Glyas_Bleomycin-R_OHBP_Dase"/>
</dbReference>
<reference evidence="2 3" key="1">
    <citation type="journal article" date="2019" name="Int. J. Syst. Evol. Microbiol.">
        <title>The Global Catalogue of Microorganisms (GCM) 10K type strain sequencing project: providing services to taxonomists for standard genome sequencing and annotation.</title>
        <authorList>
            <consortium name="The Broad Institute Genomics Platform"/>
            <consortium name="The Broad Institute Genome Sequencing Center for Infectious Disease"/>
            <person name="Wu L."/>
            <person name="Ma J."/>
        </authorList>
    </citation>
    <scope>NUCLEOTIDE SEQUENCE [LARGE SCALE GENOMIC DNA]</scope>
    <source>
        <strain evidence="2 3">JCM 15592</strain>
    </source>
</reference>
<feature type="domain" description="Glyoxalase-like" evidence="1">
    <location>
        <begin position="8"/>
        <end position="110"/>
    </location>
</feature>
<feature type="domain" description="Glyoxalase-like" evidence="1">
    <location>
        <begin position="128"/>
        <end position="232"/>
    </location>
</feature>
<evidence type="ECO:0000313" key="2">
    <source>
        <dbReference type="EMBL" id="GAA1781113.1"/>
    </source>
</evidence>
<organism evidence="2 3">
    <name type="scientific">Nostocoides veronense</name>
    <dbReference type="NCBI Taxonomy" id="330836"/>
    <lineage>
        <taxon>Bacteria</taxon>
        <taxon>Bacillati</taxon>
        <taxon>Actinomycetota</taxon>
        <taxon>Actinomycetes</taxon>
        <taxon>Micrococcales</taxon>
        <taxon>Intrasporangiaceae</taxon>
        <taxon>Nostocoides</taxon>
    </lineage>
</organism>